<dbReference type="GO" id="GO:0046872">
    <property type="term" value="F:metal ion binding"/>
    <property type="evidence" value="ECO:0007669"/>
    <property type="project" value="UniProtKB-KW"/>
</dbReference>
<evidence type="ECO:0000256" key="10">
    <source>
        <dbReference type="ARBA" id="ARBA00022914"/>
    </source>
</evidence>
<dbReference type="Proteomes" id="UP000218767">
    <property type="component" value="Unassembled WGS sequence"/>
</dbReference>
<evidence type="ECO:0000256" key="15">
    <source>
        <dbReference type="SAM" id="Phobius"/>
    </source>
</evidence>
<keyword evidence="9" id="KW-0479">Metal-binding</keyword>
<evidence type="ECO:0000256" key="4">
    <source>
        <dbReference type="ARBA" id="ARBA00022448"/>
    </source>
</evidence>
<comment type="caution">
    <text evidence="16">The sequence shown here is derived from an EMBL/GenBank/DDBJ whole genome shotgun (WGS) entry which is preliminary data.</text>
</comment>
<evidence type="ECO:0000256" key="8">
    <source>
        <dbReference type="ARBA" id="ARBA00022692"/>
    </source>
</evidence>
<feature type="transmembrane region" description="Helical" evidence="15">
    <location>
        <begin position="99"/>
        <end position="117"/>
    </location>
</feature>
<feature type="transmembrane region" description="Helical" evidence="15">
    <location>
        <begin position="12"/>
        <end position="37"/>
    </location>
</feature>
<gene>
    <name evidence="16" type="ORF">COB20_05875</name>
</gene>
<evidence type="ECO:0000256" key="6">
    <source>
        <dbReference type="ARBA" id="ARBA00022475"/>
    </source>
</evidence>
<dbReference type="GO" id="GO:0015097">
    <property type="term" value="F:mercury ion transmembrane transporter activity"/>
    <property type="evidence" value="ECO:0007669"/>
    <property type="project" value="InterPro"/>
</dbReference>
<proteinExistence type="inferred from homology"/>
<evidence type="ECO:0000256" key="9">
    <source>
        <dbReference type="ARBA" id="ARBA00022723"/>
    </source>
</evidence>
<dbReference type="GO" id="GO:0005886">
    <property type="term" value="C:plasma membrane"/>
    <property type="evidence" value="ECO:0007669"/>
    <property type="project" value="UniProtKB-SubCell"/>
</dbReference>
<keyword evidence="4" id="KW-0813">Transport</keyword>
<sequence length="121" mass="13183">MSLQATRKKTDYRHFIAGGIAASLTASICCLGPLVLLTTGVSGAWMSKLMFFERYQPILIAVTLLAFVLAGRSLFFAAYAVDENDCGEEKGPGWKKASVFATSCCLALVFISSEYWVHFLA</sequence>
<comment type="similarity">
    <text evidence="2">Belongs to the MerT family.</text>
</comment>
<keyword evidence="6" id="KW-1003">Cell membrane</keyword>
<keyword evidence="11 15" id="KW-1133">Transmembrane helix</keyword>
<comment type="function">
    <text evidence="14">Involved in mercury resistance. Probably transfers a mercuric ion from the periplasmic Hg(2+)-binding protein MerP to the cytoplasmic mercuric reductase MerA.</text>
</comment>
<dbReference type="Pfam" id="PF02411">
    <property type="entry name" value="MerT"/>
    <property type="match status" value="1"/>
</dbReference>
<comment type="subcellular location">
    <subcellularLocation>
        <location evidence="1">Cell inner membrane</location>
        <topology evidence="1">Multi-pass membrane protein</topology>
    </subcellularLocation>
</comment>
<evidence type="ECO:0000256" key="7">
    <source>
        <dbReference type="ARBA" id="ARBA00022519"/>
    </source>
</evidence>
<evidence type="ECO:0000256" key="12">
    <source>
        <dbReference type="ARBA" id="ARBA00023136"/>
    </source>
</evidence>
<evidence type="ECO:0000256" key="3">
    <source>
        <dbReference type="ARBA" id="ARBA00017053"/>
    </source>
</evidence>
<protein>
    <recommendedName>
        <fullName evidence="3">Mercuric transport protein MerT</fullName>
    </recommendedName>
    <alternativeName>
        <fullName evidence="13">Mercury ion transport protein</fullName>
    </alternativeName>
</protein>
<reference evidence="17" key="1">
    <citation type="submission" date="2017-08" db="EMBL/GenBank/DDBJ databases">
        <title>A dynamic microbial community with high functional redundancy inhabits the cold, oxic subseafloor aquifer.</title>
        <authorList>
            <person name="Tully B.J."/>
            <person name="Wheat C.G."/>
            <person name="Glazer B.T."/>
            <person name="Huber J.A."/>
        </authorList>
    </citation>
    <scope>NUCLEOTIDE SEQUENCE [LARGE SCALE GENOMIC DNA]</scope>
</reference>
<dbReference type="Gene3D" id="1.10.287.910">
    <property type="entry name" value="bacterial mercury transporter, merf"/>
    <property type="match status" value="1"/>
</dbReference>
<keyword evidence="7" id="KW-0997">Cell inner membrane</keyword>
<evidence type="ECO:0000256" key="1">
    <source>
        <dbReference type="ARBA" id="ARBA00004429"/>
    </source>
</evidence>
<keyword evidence="8 15" id="KW-0812">Transmembrane</keyword>
<accession>A0A2A4X8J2</accession>
<organism evidence="16 17">
    <name type="scientific">SAR86 cluster bacterium</name>
    <dbReference type="NCBI Taxonomy" id="2030880"/>
    <lineage>
        <taxon>Bacteria</taxon>
        <taxon>Pseudomonadati</taxon>
        <taxon>Pseudomonadota</taxon>
        <taxon>Gammaproteobacteria</taxon>
        <taxon>SAR86 cluster</taxon>
    </lineage>
</organism>
<evidence type="ECO:0000313" key="17">
    <source>
        <dbReference type="Proteomes" id="UP000218767"/>
    </source>
</evidence>
<keyword evidence="5" id="KW-0475">Mercuric resistance</keyword>
<keyword evidence="12 15" id="KW-0472">Membrane</keyword>
<keyword evidence="10" id="KW-0476">Mercury</keyword>
<name>A0A2A4X8J2_9GAMM</name>
<evidence type="ECO:0000256" key="5">
    <source>
        <dbReference type="ARBA" id="ARBA00022466"/>
    </source>
</evidence>
<evidence type="ECO:0000256" key="11">
    <source>
        <dbReference type="ARBA" id="ARBA00022989"/>
    </source>
</evidence>
<evidence type="ECO:0000313" key="16">
    <source>
        <dbReference type="EMBL" id="PCI78938.1"/>
    </source>
</evidence>
<feature type="transmembrane region" description="Helical" evidence="15">
    <location>
        <begin position="58"/>
        <end position="79"/>
    </location>
</feature>
<dbReference type="InterPro" id="IPR003457">
    <property type="entry name" value="Transprt_MerT"/>
</dbReference>
<dbReference type="AlphaFoldDB" id="A0A2A4X8J2"/>
<evidence type="ECO:0000256" key="14">
    <source>
        <dbReference type="ARBA" id="ARBA00045720"/>
    </source>
</evidence>
<evidence type="ECO:0000256" key="13">
    <source>
        <dbReference type="ARBA" id="ARBA00030934"/>
    </source>
</evidence>
<dbReference type="EMBL" id="NVUL01000024">
    <property type="protein sequence ID" value="PCI78938.1"/>
    <property type="molecule type" value="Genomic_DNA"/>
</dbReference>
<evidence type="ECO:0000256" key="2">
    <source>
        <dbReference type="ARBA" id="ARBA00008224"/>
    </source>
</evidence>